<dbReference type="GO" id="GO:0003677">
    <property type="term" value="F:DNA binding"/>
    <property type="evidence" value="ECO:0007669"/>
    <property type="project" value="InterPro"/>
</dbReference>
<dbReference type="PANTHER" id="PTHR18964">
    <property type="entry name" value="ROK (REPRESSOR, ORF, KINASE) FAMILY"/>
    <property type="match status" value="1"/>
</dbReference>
<evidence type="ECO:0000256" key="1">
    <source>
        <dbReference type="ARBA" id="ARBA00006479"/>
    </source>
</evidence>
<dbReference type="InterPro" id="IPR000835">
    <property type="entry name" value="HTH_MarR-typ"/>
</dbReference>
<accession>A0A4P6FFG7</accession>
<dbReference type="SUPFAM" id="SSF46785">
    <property type="entry name" value="Winged helix' DNA-binding domain"/>
    <property type="match status" value="1"/>
</dbReference>
<reference evidence="3 4" key="1">
    <citation type="submission" date="2019-01" db="EMBL/GenBank/DDBJ databases">
        <title>Genome sequencing of strain FW100M-8.</title>
        <authorList>
            <person name="Heo J."/>
            <person name="Kim S.-J."/>
            <person name="Kim J.-S."/>
            <person name="Hong S.-B."/>
            <person name="Kwon S.-W."/>
        </authorList>
    </citation>
    <scope>NUCLEOTIDE SEQUENCE [LARGE SCALE GENOMIC DNA]</scope>
    <source>
        <strain evidence="3 4">FW100M-8</strain>
    </source>
</reference>
<dbReference type="OrthoDB" id="5174513at2"/>
<dbReference type="Gene3D" id="3.30.420.40">
    <property type="match status" value="2"/>
</dbReference>
<dbReference type="InterPro" id="IPR000600">
    <property type="entry name" value="ROK"/>
</dbReference>
<gene>
    <name evidence="3" type="ORF">ET445_16975</name>
</gene>
<organism evidence="3 4">
    <name type="scientific">Agromyces protaetiae</name>
    <dbReference type="NCBI Taxonomy" id="2509455"/>
    <lineage>
        <taxon>Bacteria</taxon>
        <taxon>Bacillati</taxon>
        <taxon>Actinomycetota</taxon>
        <taxon>Actinomycetes</taxon>
        <taxon>Micrococcales</taxon>
        <taxon>Microbacteriaceae</taxon>
        <taxon>Agromyces</taxon>
    </lineage>
</organism>
<feature type="domain" description="HTH marR-type" evidence="2">
    <location>
        <begin position="43"/>
        <end position="90"/>
    </location>
</feature>
<dbReference type="Pfam" id="PF00480">
    <property type="entry name" value="ROK"/>
    <property type="match status" value="1"/>
</dbReference>
<dbReference type="GO" id="GO:0006355">
    <property type="term" value="P:regulation of DNA-templated transcription"/>
    <property type="evidence" value="ECO:0007669"/>
    <property type="project" value="InterPro"/>
</dbReference>
<evidence type="ECO:0000313" key="4">
    <source>
        <dbReference type="Proteomes" id="UP000291259"/>
    </source>
</evidence>
<keyword evidence="4" id="KW-1185">Reference proteome</keyword>
<comment type="similarity">
    <text evidence="1">Belongs to the ROK (NagC/XylR) family.</text>
</comment>
<dbReference type="AlphaFoldDB" id="A0A4P6FFG7"/>
<evidence type="ECO:0000259" key="2">
    <source>
        <dbReference type="Pfam" id="PF12802"/>
    </source>
</evidence>
<dbReference type="InterPro" id="IPR036388">
    <property type="entry name" value="WH-like_DNA-bd_sf"/>
</dbReference>
<protein>
    <submittedName>
        <fullName evidence="3">ROK family protein</fullName>
    </submittedName>
</protein>
<dbReference type="Proteomes" id="UP000291259">
    <property type="component" value="Chromosome"/>
</dbReference>
<dbReference type="EMBL" id="CP035491">
    <property type="protein sequence ID" value="QAY75090.1"/>
    <property type="molecule type" value="Genomic_DNA"/>
</dbReference>
<sequence length="415" mass="43727">MRSSATNSAWLRRYRARSEPRLRLVAERPGTFDGVHRRNLSKLLRIVHREGPLSRARLTEQTGLNRSTVAALAAELVELGLVEERAPDPTNRVGRPSPVIAVHPTVVAIAVNPEIDAVTIAAVGLDRRVVVRDRVEVDRLVTPEETAGLVAETIMRWRRGPLRGARVVSIGLAVPGLVRASDGLVRLAPHLGWREAPVRVLVEEATGILTIVGNDASHGATAEHLFGAGMGVEDLVYLNGGASGIGGGVIVHGLLLGGAGGYAGEFGQNRPGIAAAADRRAAGGVLEDEVSRSRLLDALHLKHADEPTLARAIEESDASAVHDEVARQRRILATALANAVNVLNPSVVILGGFLATIAERDRDGLAAAVEAQSMPAAFELVELRTAALGEDRLMIGAAEAAFADLLDDPGRAVAG</sequence>
<dbReference type="Pfam" id="PF12802">
    <property type="entry name" value="MarR_2"/>
    <property type="match status" value="1"/>
</dbReference>
<dbReference type="InterPro" id="IPR043129">
    <property type="entry name" value="ATPase_NBD"/>
</dbReference>
<name>A0A4P6FFG7_9MICO</name>
<dbReference type="PANTHER" id="PTHR18964:SF149">
    <property type="entry name" value="BIFUNCTIONAL UDP-N-ACETYLGLUCOSAMINE 2-EPIMERASE_N-ACETYLMANNOSAMINE KINASE"/>
    <property type="match status" value="1"/>
</dbReference>
<evidence type="ECO:0000313" key="3">
    <source>
        <dbReference type="EMBL" id="QAY75090.1"/>
    </source>
</evidence>
<proteinExistence type="inferred from homology"/>
<dbReference type="KEGG" id="agf:ET445_16975"/>
<dbReference type="SUPFAM" id="SSF53067">
    <property type="entry name" value="Actin-like ATPase domain"/>
    <property type="match status" value="1"/>
</dbReference>
<dbReference type="Gene3D" id="1.10.10.10">
    <property type="entry name" value="Winged helix-like DNA-binding domain superfamily/Winged helix DNA-binding domain"/>
    <property type="match status" value="1"/>
</dbReference>
<dbReference type="InterPro" id="IPR036390">
    <property type="entry name" value="WH_DNA-bd_sf"/>
</dbReference>